<feature type="region of interest" description="Disordered" evidence="1">
    <location>
        <begin position="1000"/>
        <end position="1027"/>
    </location>
</feature>
<evidence type="ECO:0000256" key="1">
    <source>
        <dbReference type="SAM" id="MobiDB-lite"/>
    </source>
</evidence>
<keyword evidence="2" id="KW-1133">Transmembrane helix</keyword>
<evidence type="ECO:0000313" key="4">
    <source>
        <dbReference type="Proteomes" id="UP000001194"/>
    </source>
</evidence>
<dbReference type="STRING" id="486041.B0CWG7"/>
<keyword evidence="2" id="KW-0812">Transmembrane</keyword>
<dbReference type="EMBL" id="DS547093">
    <property type="protein sequence ID" value="EDR13066.1"/>
    <property type="molecule type" value="Genomic_DNA"/>
</dbReference>
<name>B0CWG7_LACBS</name>
<dbReference type="AlphaFoldDB" id="B0CWG7"/>
<dbReference type="InParanoid" id="B0CWG7"/>
<feature type="transmembrane region" description="Helical" evidence="2">
    <location>
        <begin position="21"/>
        <end position="41"/>
    </location>
</feature>
<gene>
    <name evidence="3" type="ORF">LACBIDRAFT_322487</name>
</gene>
<dbReference type="HOGENOM" id="CLU_004966_6_0_1"/>
<feature type="compositionally biased region" description="Acidic residues" evidence="1">
    <location>
        <begin position="113"/>
        <end position="130"/>
    </location>
</feature>
<organism evidence="4">
    <name type="scientific">Laccaria bicolor (strain S238N-H82 / ATCC MYA-4686)</name>
    <name type="common">Bicoloured deceiver</name>
    <name type="synonym">Laccaria laccata var. bicolor</name>
    <dbReference type="NCBI Taxonomy" id="486041"/>
    <lineage>
        <taxon>Eukaryota</taxon>
        <taxon>Fungi</taxon>
        <taxon>Dikarya</taxon>
        <taxon>Basidiomycota</taxon>
        <taxon>Agaricomycotina</taxon>
        <taxon>Agaricomycetes</taxon>
        <taxon>Agaricomycetidae</taxon>
        <taxon>Agaricales</taxon>
        <taxon>Agaricineae</taxon>
        <taxon>Hydnangiaceae</taxon>
        <taxon>Laccaria</taxon>
    </lineage>
</organism>
<feature type="region of interest" description="Disordered" evidence="1">
    <location>
        <begin position="73"/>
        <end position="186"/>
    </location>
</feature>
<keyword evidence="4" id="KW-1185">Reference proteome</keyword>
<keyword evidence="2" id="KW-0472">Membrane</keyword>
<proteinExistence type="predicted"/>
<feature type="region of interest" description="Disordered" evidence="1">
    <location>
        <begin position="198"/>
        <end position="298"/>
    </location>
</feature>
<evidence type="ECO:0000256" key="2">
    <source>
        <dbReference type="SAM" id="Phobius"/>
    </source>
</evidence>
<feature type="compositionally biased region" description="Polar residues" evidence="1">
    <location>
        <begin position="240"/>
        <end position="256"/>
    </location>
</feature>
<accession>B0CWG7</accession>
<dbReference type="GeneID" id="6071810"/>
<dbReference type="Proteomes" id="UP000001194">
    <property type="component" value="Unassembled WGS sequence"/>
</dbReference>
<reference evidence="3 4" key="1">
    <citation type="journal article" date="2008" name="Nature">
        <title>The genome of Laccaria bicolor provides insights into mycorrhizal symbiosis.</title>
        <authorList>
            <person name="Martin F."/>
            <person name="Aerts A."/>
            <person name="Ahren D."/>
            <person name="Brun A."/>
            <person name="Danchin E.G.J."/>
            <person name="Duchaussoy F."/>
            <person name="Gibon J."/>
            <person name="Kohler A."/>
            <person name="Lindquist E."/>
            <person name="Pereda V."/>
            <person name="Salamov A."/>
            <person name="Shapiro H.J."/>
            <person name="Wuyts J."/>
            <person name="Blaudez D."/>
            <person name="Buee M."/>
            <person name="Brokstein P."/>
            <person name="Canbaeck B."/>
            <person name="Cohen D."/>
            <person name="Courty P.E."/>
            <person name="Coutinho P.M."/>
            <person name="Delaruelle C."/>
            <person name="Detter J.C."/>
            <person name="Deveau A."/>
            <person name="DiFazio S."/>
            <person name="Duplessis S."/>
            <person name="Fraissinet-Tachet L."/>
            <person name="Lucic E."/>
            <person name="Frey-Klett P."/>
            <person name="Fourrey C."/>
            <person name="Feussner I."/>
            <person name="Gay G."/>
            <person name="Grimwood J."/>
            <person name="Hoegger P.J."/>
            <person name="Jain P."/>
            <person name="Kilaru S."/>
            <person name="Labbe J."/>
            <person name="Lin Y.C."/>
            <person name="Legue V."/>
            <person name="Le Tacon F."/>
            <person name="Marmeisse R."/>
            <person name="Melayah D."/>
            <person name="Montanini B."/>
            <person name="Muratet M."/>
            <person name="Nehls U."/>
            <person name="Niculita-Hirzel H."/>
            <person name="Oudot-Le Secq M.P."/>
            <person name="Peter M."/>
            <person name="Quesneville H."/>
            <person name="Rajashekar B."/>
            <person name="Reich M."/>
            <person name="Rouhier N."/>
            <person name="Schmutz J."/>
            <person name="Yin T."/>
            <person name="Chalot M."/>
            <person name="Henrissat B."/>
            <person name="Kuees U."/>
            <person name="Lucas S."/>
            <person name="Van de Peer Y."/>
            <person name="Podila G.K."/>
            <person name="Polle A."/>
            <person name="Pukkila P.J."/>
            <person name="Richardson P.M."/>
            <person name="Rouze P."/>
            <person name="Sanders I.R."/>
            <person name="Stajich J.E."/>
            <person name="Tunlid A."/>
            <person name="Tuskan G."/>
            <person name="Grigoriev I.V."/>
        </authorList>
    </citation>
    <scope>NUCLEOTIDE SEQUENCE [LARGE SCALE GENOMIC DNA]</scope>
    <source>
        <strain evidence="4">S238N-H82 / ATCC MYA-4686</strain>
    </source>
</reference>
<sequence length="1091" mass="118480">MGNPSGHVADSDVVTKRRMTTMSSFVVLVCVIAVSTTRPIFIPNHIANKCHDCHVLTNNNNITMKAMTTRKPAANHTAALPVVPTKPKSTSRKRQQSNADESATKHIKTVGNDGEDDVDDAAIAVEEENDAEKGGKKGKKGRKTGERKKTGAKGKNTSLTTCSRKTWADRQHEDTIENAKGTPAHLQPIERKLLAAGTSVAPPERPAHSHVGSVLPPGPTVSSSRTRVDREPELTAAKIDTTSDNDASNNSRSQAVSGDYSDSDSDNDTGGQSAKIMSATVRIGPPSRAKRTQPSEPITATVDASDDSILDVKMHSPPHGQSSQRGRARIVKAIGGSSGSQLVRSSGASKPYGATIRGRALGNAPNIGDFDAAGDDTSIDIEGTVNLFPSDTRPTTVDIYETAVIAVTIPFEGALAPLLQHVAKYYSPMSDNNDRVYILDQQKCKWIVKGRFRDALAFQDSVVHLWQKTEFGPTLTIFLESDPEVASAIPPSFLSHRSSSLSKSHSRSSRSPSLPAAVRQSLLISGQSSGRVASEAKSGLTILLNMVLNTGFLSSLTWFPVFIAKSQFYSSWKALFSCAQNYPQMKAWLDASSDAESESEVWAETKDPDHYTIVDLAEWLKRKDVVKGKRSAATSSGAGKKSGVKQEKRKKERKESLEESDESSGGKKLKLKSKLCLVFPCGSFLVDSLWSYDTLYVESTLDYNLAFDMVSDGIINISFSAFNQIIESTFGSNISLATVLTLLCTITENVDLLNLYFRQQHPEFQGENKTQTTGWMIALARALIDQLGSTAIFLYNDEDEDDSTPHDKVKLVAGKLNDMAVKLNLTPYDDQDAYMGKLLPVSQKAIQPVHMICPGSLVCGTATYHERFFHEFGGAKQPKRVYLNSANFHGSASAYSQYWNVTYGTKSTNLSRAHIWQAFVQDSLCTIAAESKIDLELNDPLNITEVTTQAFDLLGEQGIIRAADQHACSECSQPYKKASDAVMNDPAAVVGVDENQAVPPLAEDNRVPPQPHPASPTSQDNSDDDMDVDKRNVTMVVLDGVVMGPTVNHLKHCAIDDCNMGPDALYSENVTKAWGSSTLESTKKRTKPTVP</sequence>
<feature type="compositionally biased region" description="Basic and acidic residues" evidence="1">
    <location>
        <begin position="166"/>
        <end position="177"/>
    </location>
</feature>
<feature type="compositionally biased region" description="Low complexity" evidence="1">
    <location>
        <begin position="631"/>
        <end position="641"/>
    </location>
</feature>
<dbReference type="RefSeq" id="XP_001875564.1">
    <property type="nucleotide sequence ID" value="XM_001875529.1"/>
</dbReference>
<feature type="region of interest" description="Disordered" evidence="1">
    <location>
        <begin position="630"/>
        <end position="665"/>
    </location>
</feature>
<protein>
    <submittedName>
        <fullName evidence="3">Predicted protein</fullName>
    </submittedName>
</protein>
<evidence type="ECO:0000313" key="3">
    <source>
        <dbReference type="EMBL" id="EDR13066.1"/>
    </source>
</evidence>
<dbReference type="KEGG" id="lbc:LACBIDRAFT_322487"/>